<dbReference type="Pfam" id="PF02505">
    <property type="entry name" value="MCR_D"/>
    <property type="match status" value="1"/>
</dbReference>
<proteinExistence type="predicted"/>
<dbReference type="GO" id="GO:0015948">
    <property type="term" value="P:methanogenesis"/>
    <property type="evidence" value="ECO:0007669"/>
    <property type="project" value="UniProtKB-KW"/>
</dbReference>
<name>A0A2U1S6W9_9EURY</name>
<keyword evidence="3" id="KW-1185">Reference proteome</keyword>
<protein>
    <submittedName>
        <fullName evidence="2">Methyl-coenzyme M reductase operon protein D</fullName>
    </submittedName>
</protein>
<dbReference type="PIRSF" id="PIRSF005636">
    <property type="entry name" value="McrD"/>
    <property type="match status" value="1"/>
</dbReference>
<reference evidence="2 3" key="1">
    <citation type="submission" date="2017-03" db="EMBL/GenBank/DDBJ databases">
        <title>Genome sequence of Methanobrevibacter wosei.</title>
        <authorList>
            <person name="Poehlein A."/>
            <person name="Seedorf H."/>
            <person name="Daniel R."/>
        </authorList>
    </citation>
    <scope>NUCLEOTIDE SEQUENCE [LARGE SCALE GENOMIC DNA]</scope>
    <source>
        <strain evidence="2 3">DSM 11979</strain>
    </source>
</reference>
<dbReference type="EMBL" id="MZGU01000004">
    <property type="protein sequence ID" value="PWB85814.1"/>
    <property type="molecule type" value="Genomic_DNA"/>
</dbReference>
<evidence type="ECO:0000313" key="3">
    <source>
        <dbReference type="Proteomes" id="UP000245577"/>
    </source>
</evidence>
<dbReference type="NCBIfam" id="TIGR03260">
    <property type="entry name" value="met_CoM_red_D"/>
    <property type="match status" value="1"/>
</dbReference>
<gene>
    <name evidence="2" type="ORF">MBBWO_06600</name>
</gene>
<dbReference type="Proteomes" id="UP000245577">
    <property type="component" value="Unassembled WGS sequence"/>
</dbReference>
<dbReference type="InterPro" id="IPR003901">
    <property type="entry name" value="Me_CoM_Rdtase_D"/>
</dbReference>
<sequence>MDIEIFPHRVLGSDTTEKLLNEIEALNDVKRTVIHGPRFPANEETLPPKFRERRVININGEDVILKVKTGRIFVELTMESTIKQIDEICKKHIPYGYDINQDKSNYIRKERTVSDRIKYGEADLPDELIGMTDQYSSFEDHVNILRKDQFD</sequence>
<dbReference type="OrthoDB" id="109281at2157"/>
<accession>A0A2U1S6W9</accession>
<dbReference type="AlphaFoldDB" id="A0A2U1S6W9"/>
<evidence type="ECO:0000256" key="1">
    <source>
        <dbReference type="ARBA" id="ARBA00022994"/>
    </source>
</evidence>
<keyword evidence="1" id="KW-0484">Methanogenesis</keyword>
<dbReference type="RefSeq" id="WP_116669464.1">
    <property type="nucleotide sequence ID" value="NZ_CALUOI010000001.1"/>
</dbReference>
<comment type="caution">
    <text evidence="2">The sequence shown here is derived from an EMBL/GenBank/DDBJ whole genome shotgun (WGS) entry which is preliminary data.</text>
</comment>
<evidence type="ECO:0000313" key="2">
    <source>
        <dbReference type="EMBL" id="PWB85814.1"/>
    </source>
</evidence>
<organism evidence="2 3">
    <name type="scientific">Methanobrevibacter woesei</name>
    <dbReference type="NCBI Taxonomy" id="190976"/>
    <lineage>
        <taxon>Archaea</taxon>
        <taxon>Methanobacteriati</taxon>
        <taxon>Methanobacteriota</taxon>
        <taxon>Methanomada group</taxon>
        <taxon>Methanobacteria</taxon>
        <taxon>Methanobacteriales</taxon>
        <taxon>Methanobacteriaceae</taxon>
        <taxon>Methanobrevibacter</taxon>
    </lineage>
</organism>